<evidence type="ECO:0000256" key="3">
    <source>
        <dbReference type="ARBA" id="ARBA00011738"/>
    </source>
</evidence>
<comment type="subunit">
    <text evidence="3">Homodimer.</text>
</comment>
<evidence type="ECO:0000256" key="4">
    <source>
        <dbReference type="ARBA" id="ARBA00022630"/>
    </source>
</evidence>
<organism evidence="12 13">
    <name type="scientific">Nocardioides scoriae</name>
    <dbReference type="NCBI Taxonomy" id="642780"/>
    <lineage>
        <taxon>Bacteria</taxon>
        <taxon>Bacillati</taxon>
        <taxon>Actinomycetota</taxon>
        <taxon>Actinomycetes</taxon>
        <taxon>Propionibacteriales</taxon>
        <taxon>Nocardioidaceae</taxon>
        <taxon>Nocardioides</taxon>
    </lineage>
</organism>
<dbReference type="SUPFAM" id="SSF56645">
    <property type="entry name" value="Acyl-CoA dehydrogenase NM domain-like"/>
    <property type="match status" value="1"/>
</dbReference>
<dbReference type="GO" id="GO:0005737">
    <property type="term" value="C:cytoplasm"/>
    <property type="evidence" value="ECO:0007669"/>
    <property type="project" value="TreeGrafter"/>
</dbReference>
<keyword evidence="5 7" id="KW-0274">FAD</keyword>
<feature type="domain" description="Acyl-CoA oxidase/dehydrogenase middle" evidence="10">
    <location>
        <begin position="187"/>
        <end position="292"/>
    </location>
</feature>
<feature type="domain" description="Acyl-CoA dehydrogenase/oxidase C-terminal" evidence="9">
    <location>
        <begin position="307"/>
        <end position="452"/>
    </location>
</feature>
<keyword evidence="6 7" id="KW-0560">Oxidoreductase</keyword>
<evidence type="ECO:0000256" key="6">
    <source>
        <dbReference type="ARBA" id="ARBA00023002"/>
    </source>
</evidence>
<dbReference type="InterPro" id="IPR006091">
    <property type="entry name" value="Acyl-CoA_Oxase/DH_mid-dom"/>
</dbReference>
<evidence type="ECO:0000259" key="9">
    <source>
        <dbReference type="Pfam" id="PF00441"/>
    </source>
</evidence>
<dbReference type="STRING" id="642780.SAMN04488570_3015"/>
<reference evidence="13" key="1">
    <citation type="submission" date="2016-10" db="EMBL/GenBank/DDBJ databases">
        <authorList>
            <person name="Varghese N."/>
            <person name="Submissions S."/>
        </authorList>
    </citation>
    <scope>NUCLEOTIDE SEQUENCE [LARGE SCALE GENOMIC DNA]</scope>
    <source>
        <strain evidence="13">DSM 22127</strain>
    </source>
</reference>
<accession>A0A1H1W265</accession>
<feature type="region of interest" description="Disordered" evidence="8">
    <location>
        <begin position="1"/>
        <end position="42"/>
    </location>
</feature>
<dbReference type="Gene3D" id="2.40.110.10">
    <property type="entry name" value="Butyryl-CoA Dehydrogenase, subunit A, domain 2"/>
    <property type="match status" value="1"/>
</dbReference>
<evidence type="ECO:0000313" key="13">
    <source>
        <dbReference type="Proteomes" id="UP000198859"/>
    </source>
</evidence>
<evidence type="ECO:0000313" key="12">
    <source>
        <dbReference type="EMBL" id="SDS91204.1"/>
    </source>
</evidence>
<dbReference type="PANTHER" id="PTHR48083:SF13">
    <property type="entry name" value="ACYL-COA DEHYDROGENASE FAMILY MEMBER 11"/>
    <property type="match status" value="1"/>
</dbReference>
<evidence type="ECO:0000256" key="7">
    <source>
        <dbReference type="RuleBase" id="RU362125"/>
    </source>
</evidence>
<dbReference type="Proteomes" id="UP000198859">
    <property type="component" value="Chromosome I"/>
</dbReference>
<dbReference type="SUPFAM" id="SSF47203">
    <property type="entry name" value="Acyl-CoA dehydrogenase C-terminal domain-like"/>
    <property type="match status" value="1"/>
</dbReference>
<protein>
    <submittedName>
        <fullName evidence="12">Acyl-CoA dehydrogenase</fullName>
    </submittedName>
</protein>
<dbReference type="InterPro" id="IPR037069">
    <property type="entry name" value="AcylCoA_DH/ox_N_sf"/>
</dbReference>
<dbReference type="AlphaFoldDB" id="A0A1H1W265"/>
<dbReference type="InterPro" id="IPR050741">
    <property type="entry name" value="Acyl-CoA_dehydrogenase"/>
</dbReference>
<sequence>MGPHLGRGPQPLRLTPDDASRAHPLPPAPVTGTTVGRVAGMDFSPSPRAAELTGLVREFITAHVEPVAAAYQQEVAHQADPERWVESPVLGELRERARAQGLWNLFLPAGHGDAWAAEFGTHGGTGLGNADYAPLAELMGRHSHLAPYVFNCHAPDTGNMEVLVRYGTPEQQDTWLRPLLDGRIRSGFAMTEPEVASSDATNMDASAIVDGDEVVIEGRKWWTSGVGHPDCRVLVFMGRSVPADDTTTDRHRRHTMVLVPLDAPGVKVERLLTTMGVHDEPVGHAEVSFDQVRVPRENVLLGEGRAFEIAQGRLGPGRVHHCMRLIGQAEVALELAVRRGLARRAFGKPIIDLGGNRERVAEARMAIDQARLLVQHAAWKLDTAGSAHALGEVSAIKVVVPRVAQDVIDMAMQLHGGGGLSDDFPLAGMWTTARALRLADGPDEVHRGVVARLELGKHRDAAGGTR</sequence>
<dbReference type="Pfam" id="PF00441">
    <property type="entry name" value="Acyl-CoA_dh_1"/>
    <property type="match status" value="1"/>
</dbReference>
<keyword evidence="4 7" id="KW-0285">Flavoprotein</keyword>
<gene>
    <name evidence="12" type="ORF">SAMN04488570_3015</name>
</gene>
<dbReference type="InterPro" id="IPR046373">
    <property type="entry name" value="Acyl-CoA_Oxase/DH_mid-dom_sf"/>
</dbReference>
<evidence type="ECO:0000259" key="11">
    <source>
        <dbReference type="Pfam" id="PF02771"/>
    </source>
</evidence>
<evidence type="ECO:0000256" key="8">
    <source>
        <dbReference type="SAM" id="MobiDB-lite"/>
    </source>
</evidence>
<feature type="domain" description="Acyl-CoA dehydrogenase/oxidase N-terminal" evidence="11">
    <location>
        <begin position="51"/>
        <end position="182"/>
    </location>
</feature>
<dbReference type="PANTHER" id="PTHR48083">
    <property type="entry name" value="MEDIUM-CHAIN SPECIFIC ACYL-COA DEHYDROGENASE, MITOCHONDRIAL-RELATED"/>
    <property type="match status" value="1"/>
</dbReference>
<proteinExistence type="inferred from homology"/>
<dbReference type="Pfam" id="PF02771">
    <property type="entry name" value="Acyl-CoA_dh_N"/>
    <property type="match status" value="1"/>
</dbReference>
<dbReference type="InterPro" id="IPR036250">
    <property type="entry name" value="AcylCo_DH-like_C"/>
</dbReference>
<comment type="cofactor">
    <cofactor evidence="1 7">
        <name>FAD</name>
        <dbReference type="ChEBI" id="CHEBI:57692"/>
    </cofactor>
</comment>
<dbReference type="Pfam" id="PF02770">
    <property type="entry name" value="Acyl-CoA_dh_M"/>
    <property type="match status" value="1"/>
</dbReference>
<dbReference type="InterPro" id="IPR009100">
    <property type="entry name" value="AcylCoA_DH/oxidase_NM_dom_sf"/>
</dbReference>
<comment type="similarity">
    <text evidence="2 7">Belongs to the acyl-CoA dehydrogenase family.</text>
</comment>
<dbReference type="EMBL" id="LT629757">
    <property type="protein sequence ID" value="SDS91204.1"/>
    <property type="molecule type" value="Genomic_DNA"/>
</dbReference>
<evidence type="ECO:0000256" key="5">
    <source>
        <dbReference type="ARBA" id="ARBA00022827"/>
    </source>
</evidence>
<evidence type="ECO:0000256" key="2">
    <source>
        <dbReference type="ARBA" id="ARBA00009347"/>
    </source>
</evidence>
<keyword evidence="13" id="KW-1185">Reference proteome</keyword>
<evidence type="ECO:0000256" key="1">
    <source>
        <dbReference type="ARBA" id="ARBA00001974"/>
    </source>
</evidence>
<name>A0A1H1W265_9ACTN</name>
<dbReference type="GO" id="GO:0033539">
    <property type="term" value="P:fatty acid beta-oxidation using acyl-CoA dehydrogenase"/>
    <property type="evidence" value="ECO:0007669"/>
    <property type="project" value="TreeGrafter"/>
</dbReference>
<dbReference type="GO" id="GO:0050660">
    <property type="term" value="F:flavin adenine dinucleotide binding"/>
    <property type="evidence" value="ECO:0007669"/>
    <property type="project" value="InterPro"/>
</dbReference>
<dbReference type="FunFam" id="2.40.110.10:FF:000002">
    <property type="entry name" value="Acyl-CoA dehydrogenase fadE12"/>
    <property type="match status" value="1"/>
</dbReference>
<dbReference type="GO" id="GO:0003995">
    <property type="term" value="F:acyl-CoA dehydrogenase activity"/>
    <property type="evidence" value="ECO:0007669"/>
    <property type="project" value="TreeGrafter"/>
</dbReference>
<evidence type="ECO:0000259" key="10">
    <source>
        <dbReference type="Pfam" id="PF02770"/>
    </source>
</evidence>
<dbReference type="Gene3D" id="1.20.140.10">
    <property type="entry name" value="Butyryl-CoA Dehydrogenase, subunit A, domain 3"/>
    <property type="match status" value="1"/>
</dbReference>
<dbReference type="InterPro" id="IPR013786">
    <property type="entry name" value="AcylCoA_DH/ox_N"/>
</dbReference>
<dbReference type="InterPro" id="IPR009075">
    <property type="entry name" value="AcylCo_DH/oxidase_C"/>
</dbReference>
<dbReference type="Gene3D" id="1.10.540.10">
    <property type="entry name" value="Acyl-CoA dehydrogenase/oxidase, N-terminal domain"/>
    <property type="match status" value="1"/>
</dbReference>